<comment type="caution">
    <text evidence="3">The sequence shown here is derived from an EMBL/GenBank/DDBJ whole genome shotgun (WGS) entry which is preliminary data.</text>
</comment>
<dbReference type="Proteomes" id="UP001432027">
    <property type="component" value="Unassembled WGS sequence"/>
</dbReference>
<keyword evidence="2" id="KW-0472">Membrane</keyword>
<reference evidence="3" key="1">
    <citation type="submission" date="2023-10" db="EMBL/GenBank/DDBJ databases">
        <title>Genome assembly of Pristionchus species.</title>
        <authorList>
            <person name="Yoshida K."/>
            <person name="Sommer R.J."/>
        </authorList>
    </citation>
    <scope>NUCLEOTIDE SEQUENCE</scope>
    <source>
        <strain evidence="3">RS0144</strain>
    </source>
</reference>
<keyword evidence="4" id="KW-1185">Reference proteome</keyword>
<feature type="compositionally biased region" description="Polar residues" evidence="1">
    <location>
        <begin position="1"/>
        <end position="15"/>
    </location>
</feature>
<proteinExistence type="predicted"/>
<sequence length="148" mass="16303">SCRFSMGNQQSSSANWEPGPPWRVVEATETFDNKFNALDVVHSDRETRATSTGSSVFTVPIALCICLAFALLASLIVFFVRRACFPHHETHQQLPMDETKEPKEKNANSVLRSLTVPHVRNGGPCSASSCSLDHALLDRAHDSIHASR</sequence>
<feature type="region of interest" description="Disordered" evidence="1">
    <location>
        <begin position="1"/>
        <end position="20"/>
    </location>
</feature>
<protein>
    <submittedName>
        <fullName evidence="3">Uncharacterized protein</fullName>
    </submittedName>
</protein>
<evidence type="ECO:0000256" key="2">
    <source>
        <dbReference type="SAM" id="Phobius"/>
    </source>
</evidence>
<evidence type="ECO:0000313" key="3">
    <source>
        <dbReference type="EMBL" id="GMS85748.1"/>
    </source>
</evidence>
<dbReference type="AlphaFoldDB" id="A0AAV5SUI7"/>
<evidence type="ECO:0000256" key="1">
    <source>
        <dbReference type="SAM" id="MobiDB-lite"/>
    </source>
</evidence>
<organism evidence="3 4">
    <name type="scientific">Pristionchus entomophagus</name>
    <dbReference type="NCBI Taxonomy" id="358040"/>
    <lineage>
        <taxon>Eukaryota</taxon>
        <taxon>Metazoa</taxon>
        <taxon>Ecdysozoa</taxon>
        <taxon>Nematoda</taxon>
        <taxon>Chromadorea</taxon>
        <taxon>Rhabditida</taxon>
        <taxon>Rhabditina</taxon>
        <taxon>Diplogasteromorpha</taxon>
        <taxon>Diplogasteroidea</taxon>
        <taxon>Neodiplogasteridae</taxon>
        <taxon>Pristionchus</taxon>
    </lineage>
</organism>
<feature type="transmembrane region" description="Helical" evidence="2">
    <location>
        <begin position="57"/>
        <end position="80"/>
    </location>
</feature>
<dbReference type="EMBL" id="BTSX01000002">
    <property type="protein sequence ID" value="GMS85748.1"/>
    <property type="molecule type" value="Genomic_DNA"/>
</dbReference>
<keyword evidence="2" id="KW-0812">Transmembrane</keyword>
<keyword evidence="2" id="KW-1133">Transmembrane helix</keyword>
<name>A0AAV5SUI7_9BILA</name>
<feature type="non-terminal residue" evidence="3">
    <location>
        <position position="1"/>
    </location>
</feature>
<accession>A0AAV5SUI7</accession>
<evidence type="ECO:0000313" key="4">
    <source>
        <dbReference type="Proteomes" id="UP001432027"/>
    </source>
</evidence>
<gene>
    <name evidence="3" type="ORF">PENTCL1PPCAC_7923</name>
</gene>